<evidence type="ECO:0000313" key="2">
    <source>
        <dbReference type="EMBL" id="GFU62375.1"/>
    </source>
</evidence>
<evidence type="ECO:0000256" key="1">
    <source>
        <dbReference type="SAM" id="MobiDB-lite"/>
    </source>
</evidence>
<name>A0A8X6R0I3_NEPPI</name>
<dbReference type="Proteomes" id="UP000887013">
    <property type="component" value="Unassembled WGS sequence"/>
</dbReference>
<keyword evidence="3" id="KW-1185">Reference proteome</keyword>
<feature type="compositionally biased region" description="Polar residues" evidence="1">
    <location>
        <begin position="1"/>
        <end position="11"/>
    </location>
</feature>
<accession>A0A8X6R0I3</accession>
<gene>
    <name evidence="2" type="ORF">NPIL_515471</name>
</gene>
<organism evidence="2 3">
    <name type="scientific">Nephila pilipes</name>
    <name type="common">Giant wood spider</name>
    <name type="synonym">Nephila maculata</name>
    <dbReference type="NCBI Taxonomy" id="299642"/>
    <lineage>
        <taxon>Eukaryota</taxon>
        <taxon>Metazoa</taxon>
        <taxon>Ecdysozoa</taxon>
        <taxon>Arthropoda</taxon>
        <taxon>Chelicerata</taxon>
        <taxon>Arachnida</taxon>
        <taxon>Araneae</taxon>
        <taxon>Araneomorphae</taxon>
        <taxon>Entelegynae</taxon>
        <taxon>Araneoidea</taxon>
        <taxon>Nephilidae</taxon>
        <taxon>Nephila</taxon>
    </lineage>
</organism>
<feature type="region of interest" description="Disordered" evidence="1">
    <location>
        <begin position="1"/>
        <end position="25"/>
    </location>
</feature>
<proteinExistence type="predicted"/>
<protein>
    <submittedName>
        <fullName evidence="2">Uncharacterized protein</fullName>
    </submittedName>
</protein>
<dbReference type="AlphaFoldDB" id="A0A8X6R0I3"/>
<sequence length="83" mass="9236">MNGVSSPSLQTSRREKDQGGSQSHNKVECACVSVRKKALCITSSVHRSLDVYQDSVRQLDFSSFFYDACNEVFGAANRDVIHH</sequence>
<comment type="caution">
    <text evidence="2">The sequence shown here is derived from an EMBL/GenBank/DDBJ whole genome shotgun (WGS) entry which is preliminary data.</text>
</comment>
<dbReference type="EMBL" id="BMAW01041116">
    <property type="protein sequence ID" value="GFU62375.1"/>
    <property type="molecule type" value="Genomic_DNA"/>
</dbReference>
<reference evidence="2" key="1">
    <citation type="submission" date="2020-08" db="EMBL/GenBank/DDBJ databases">
        <title>Multicomponent nature underlies the extraordinary mechanical properties of spider dragline silk.</title>
        <authorList>
            <person name="Kono N."/>
            <person name="Nakamura H."/>
            <person name="Mori M."/>
            <person name="Yoshida Y."/>
            <person name="Ohtoshi R."/>
            <person name="Malay A.D."/>
            <person name="Moran D.A.P."/>
            <person name="Tomita M."/>
            <person name="Numata K."/>
            <person name="Arakawa K."/>
        </authorList>
    </citation>
    <scope>NUCLEOTIDE SEQUENCE</scope>
</reference>
<evidence type="ECO:0000313" key="3">
    <source>
        <dbReference type="Proteomes" id="UP000887013"/>
    </source>
</evidence>